<name>A0ABQ5E1E4_9ASTR</name>
<evidence type="ECO:0000313" key="4">
    <source>
        <dbReference type="Proteomes" id="UP001151760"/>
    </source>
</evidence>
<sequence>MESQSETTQTVSTLKLLVLKTREYDLWSMRMEQYLTFTDHALWEVIVNGDSVSPVTSASTGAEGPIPPKTAEQKLARKNELKAKSTLMLAILDEHLLKFHACKDVKSLWEAIKNRFGGNKESKKMQKTIFKQNYENFAASSQEGLDKTYDRFQKLFIQLEIHGEVISHEDANLKLLRSLPSTWNNIALIMRNKSDLDTLSMDDLYNNLKVYESEIKGKSSSSLNSQNVAFVSLDNSSSTNETVNTAHSVSTANSKDQASTASYIGADDLEEMDLEWKVAMLTMRVKRAPRNQGNRNRYAPRRNAPVDTSTTNALVVQDGIGGYDWSFQAEEGITNFALMAYTSQGSSSSSSSNSELEEALKEKDDLKLKLENFEESSKNLTKLINSQISAKDKTGLGYDSQMNKSEVVHSVINSRESDVDDSPVNDRFKTGEGFHAVLPPYTGNYMPSRLDLSFVGLDDSVYKTKVSETETSISKTSKDIVEKPKTIRPSAPIIKEWDTYSDNDSVFRPKFDQTNPKFTKINFVKSAVATKSGQVSVNAAKQNSPRATTSISTTRTVNTATPKPK</sequence>
<dbReference type="Pfam" id="PF14223">
    <property type="entry name" value="Retrotran_gag_2"/>
    <property type="match status" value="1"/>
</dbReference>
<keyword evidence="1" id="KW-0175">Coiled coil</keyword>
<dbReference type="PANTHER" id="PTHR35317:SF23">
    <property type="entry name" value="OS04G0629600 PROTEIN"/>
    <property type="match status" value="1"/>
</dbReference>
<dbReference type="Proteomes" id="UP001151760">
    <property type="component" value="Unassembled WGS sequence"/>
</dbReference>
<dbReference type="EMBL" id="BQNB010015883">
    <property type="protein sequence ID" value="GJT45221.1"/>
    <property type="molecule type" value="Genomic_DNA"/>
</dbReference>
<feature type="region of interest" description="Disordered" evidence="2">
    <location>
        <begin position="534"/>
        <end position="565"/>
    </location>
</feature>
<protein>
    <submittedName>
        <fullName evidence="3">Uncharacterized protein</fullName>
    </submittedName>
</protein>
<comment type="caution">
    <text evidence="3">The sequence shown here is derived from an EMBL/GenBank/DDBJ whole genome shotgun (WGS) entry which is preliminary data.</text>
</comment>
<feature type="coiled-coil region" evidence="1">
    <location>
        <begin position="349"/>
        <end position="383"/>
    </location>
</feature>
<reference evidence="3" key="2">
    <citation type="submission" date="2022-01" db="EMBL/GenBank/DDBJ databases">
        <authorList>
            <person name="Yamashiro T."/>
            <person name="Shiraishi A."/>
            <person name="Satake H."/>
            <person name="Nakayama K."/>
        </authorList>
    </citation>
    <scope>NUCLEOTIDE SEQUENCE</scope>
</reference>
<organism evidence="3 4">
    <name type="scientific">Tanacetum coccineum</name>
    <dbReference type="NCBI Taxonomy" id="301880"/>
    <lineage>
        <taxon>Eukaryota</taxon>
        <taxon>Viridiplantae</taxon>
        <taxon>Streptophyta</taxon>
        <taxon>Embryophyta</taxon>
        <taxon>Tracheophyta</taxon>
        <taxon>Spermatophyta</taxon>
        <taxon>Magnoliopsida</taxon>
        <taxon>eudicotyledons</taxon>
        <taxon>Gunneridae</taxon>
        <taxon>Pentapetalae</taxon>
        <taxon>asterids</taxon>
        <taxon>campanulids</taxon>
        <taxon>Asterales</taxon>
        <taxon>Asteraceae</taxon>
        <taxon>Asteroideae</taxon>
        <taxon>Anthemideae</taxon>
        <taxon>Anthemidinae</taxon>
        <taxon>Tanacetum</taxon>
    </lineage>
</organism>
<evidence type="ECO:0000256" key="2">
    <source>
        <dbReference type="SAM" id="MobiDB-lite"/>
    </source>
</evidence>
<evidence type="ECO:0000313" key="3">
    <source>
        <dbReference type="EMBL" id="GJT45221.1"/>
    </source>
</evidence>
<reference evidence="3" key="1">
    <citation type="journal article" date="2022" name="Int. J. Mol. Sci.">
        <title>Draft Genome of Tanacetum Coccineum: Genomic Comparison of Closely Related Tanacetum-Family Plants.</title>
        <authorList>
            <person name="Yamashiro T."/>
            <person name="Shiraishi A."/>
            <person name="Nakayama K."/>
            <person name="Satake H."/>
        </authorList>
    </citation>
    <scope>NUCLEOTIDE SEQUENCE</scope>
</reference>
<accession>A0ABQ5E1E4</accession>
<feature type="compositionally biased region" description="Polar residues" evidence="2">
    <location>
        <begin position="534"/>
        <end position="545"/>
    </location>
</feature>
<gene>
    <name evidence="3" type="ORF">Tco_0953936</name>
</gene>
<proteinExistence type="predicted"/>
<feature type="compositionally biased region" description="Low complexity" evidence="2">
    <location>
        <begin position="546"/>
        <end position="565"/>
    </location>
</feature>
<evidence type="ECO:0000256" key="1">
    <source>
        <dbReference type="SAM" id="Coils"/>
    </source>
</evidence>
<keyword evidence="4" id="KW-1185">Reference proteome</keyword>
<dbReference type="PANTHER" id="PTHR35317">
    <property type="entry name" value="OS04G0629600 PROTEIN"/>
    <property type="match status" value="1"/>
</dbReference>